<sequence length="216" mass="23788">MDVDDQDTARACKRIRLQSPEPDVYENFGDILLSDSELFPQLTCDSGFSASILEPTKENKDESRLEIVGEALVAETIRDVCLGMIPLKATSSFFKNRQESEATVNLRQCGAILKLCTADTGAYAGIVTEVFPLELLDRPSILATKPGAEAALLGVGILCNAMQILTFAKDSIHVYRNIRDGRAPDPELDWYLRNAKASFDEMNQTAAQMRPLSQAQ</sequence>
<name>X0LU88_FUSOX</name>
<reference evidence="1" key="2">
    <citation type="submission" date="2012-05" db="EMBL/GenBank/DDBJ databases">
        <title>The Genome Annotation of Fusarium oxysporum Cotton.</title>
        <authorList>
            <consortium name="The Broad Institute Genomics Platform"/>
            <person name="Ma L.-J."/>
            <person name="Corby-Kistler H."/>
            <person name="Broz K."/>
            <person name="Gale L.R."/>
            <person name="Jonkers W."/>
            <person name="O'Donnell K."/>
            <person name="Ploetz R."/>
            <person name="Steinberg C."/>
            <person name="Schwartz D.C."/>
            <person name="VanEtten H."/>
            <person name="Zhou S."/>
            <person name="Young S.K."/>
            <person name="Zeng Q."/>
            <person name="Gargeya S."/>
            <person name="Fitzgerald M."/>
            <person name="Abouelleil A."/>
            <person name="Alvarado L."/>
            <person name="Chapman S.B."/>
            <person name="Gainer-Dewar J."/>
            <person name="Goldberg J."/>
            <person name="Griggs A."/>
            <person name="Gujja S."/>
            <person name="Hansen M."/>
            <person name="Howarth C."/>
            <person name="Imamovic A."/>
            <person name="Ireland A."/>
            <person name="Larimer J."/>
            <person name="McCowan C."/>
            <person name="Murphy C."/>
            <person name="Pearson M."/>
            <person name="Poon T.W."/>
            <person name="Priest M."/>
            <person name="Roberts A."/>
            <person name="Saif S."/>
            <person name="Shea T."/>
            <person name="Sykes S."/>
            <person name="Wortman J."/>
            <person name="Nusbaum C."/>
            <person name="Birren B."/>
        </authorList>
    </citation>
    <scope>NUCLEOTIDE SEQUENCE</scope>
    <source>
        <strain evidence="1">25433</strain>
    </source>
</reference>
<protein>
    <submittedName>
        <fullName evidence="1">Uncharacterized protein</fullName>
    </submittedName>
</protein>
<proteinExistence type="predicted"/>
<dbReference type="EMBL" id="JH657935">
    <property type="protein sequence ID" value="EXM24772.1"/>
    <property type="molecule type" value="Genomic_DNA"/>
</dbReference>
<gene>
    <name evidence="1" type="ORF">FOTG_08260</name>
</gene>
<dbReference type="OrthoDB" id="448448at2759"/>
<dbReference type="AlphaFoldDB" id="X0LU88"/>
<reference evidence="1" key="1">
    <citation type="submission" date="2011-11" db="EMBL/GenBank/DDBJ databases">
        <title>The Genome Sequence of Fusarium oxysporum Cotton.</title>
        <authorList>
            <consortium name="The Broad Institute Genome Sequencing Platform"/>
            <person name="Ma L.-J."/>
            <person name="Gale L.R."/>
            <person name="Schwartz D.C."/>
            <person name="Zhou S."/>
            <person name="Corby-Kistler H."/>
            <person name="Young S.K."/>
            <person name="Zeng Q."/>
            <person name="Gargeya S."/>
            <person name="Fitzgerald M."/>
            <person name="Haas B."/>
            <person name="Abouelleil A."/>
            <person name="Alvarado L."/>
            <person name="Arachchi H.M."/>
            <person name="Berlin A."/>
            <person name="Brown A."/>
            <person name="Chapman S.B."/>
            <person name="Chen Z."/>
            <person name="Dunbar C."/>
            <person name="Freedman E."/>
            <person name="Gearin G."/>
            <person name="Goldberg J."/>
            <person name="Griggs A."/>
            <person name="Gujja S."/>
            <person name="Heiman D."/>
            <person name="Howarth C."/>
            <person name="Larson L."/>
            <person name="Lui A."/>
            <person name="MacDonald P.J.P."/>
            <person name="Montmayeur A."/>
            <person name="Murphy C."/>
            <person name="Neiman D."/>
            <person name="Pearson M."/>
            <person name="Priest M."/>
            <person name="Roberts A."/>
            <person name="Saif S."/>
            <person name="Shea T."/>
            <person name="Shenoy N."/>
            <person name="Sisk P."/>
            <person name="Stolte C."/>
            <person name="Sykes S."/>
            <person name="Wortman J."/>
            <person name="Nusbaum C."/>
            <person name="Birren B."/>
        </authorList>
    </citation>
    <scope>NUCLEOTIDE SEQUENCE [LARGE SCALE GENOMIC DNA]</scope>
    <source>
        <strain evidence="1">25433</strain>
    </source>
</reference>
<organism evidence="1">
    <name type="scientific">Fusarium oxysporum f. sp. vasinfectum 25433</name>
    <dbReference type="NCBI Taxonomy" id="1089449"/>
    <lineage>
        <taxon>Eukaryota</taxon>
        <taxon>Fungi</taxon>
        <taxon>Dikarya</taxon>
        <taxon>Ascomycota</taxon>
        <taxon>Pezizomycotina</taxon>
        <taxon>Sordariomycetes</taxon>
        <taxon>Hypocreomycetidae</taxon>
        <taxon>Hypocreales</taxon>
        <taxon>Nectriaceae</taxon>
        <taxon>Fusarium</taxon>
        <taxon>Fusarium oxysporum species complex</taxon>
    </lineage>
</organism>
<evidence type="ECO:0000313" key="1">
    <source>
        <dbReference type="EMBL" id="EXM24772.1"/>
    </source>
</evidence>
<dbReference type="HOGENOM" id="CLU_1277668_0_0_1"/>
<dbReference type="Proteomes" id="UP000030701">
    <property type="component" value="Unassembled WGS sequence"/>
</dbReference>
<accession>X0LU88</accession>